<evidence type="ECO:0000256" key="6">
    <source>
        <dbReference type="ARBA" id="ARBA00047334"/>
    </source>
</evidence>
<dbReference type="CDD" id="cd00564">
    <property type="entry name" value="TMP_TenI"/>
    <property type="match status" value="1"/>
</dbReference>
<dbReference type="GO" id="GO:0000287">
    <property type="term" value="F:magnesium ion binding"/>
    <property type="evidence" value="ECO:0007669"/>
    <property type="project" value="UniProtKB-UniRule"/>
</dbReference>
<evidence type="ECO:0000256" key="1">
    <source>
        <dbReference type="ARBA" id="ARBA00005165"/>
    </source>
</evidence>
<evidence type="ECO:0000259" key="12">
    <source>
        <dbReference type="Pfam" id="PF02581"/>
    </source>
</evidence>
<comment type="similarity">
    <text evidence="9 10">Belongs to the thiamine-phosphate synthase family.</text>
</comment>
<feature type="binding site" evidence="9">
    <location>
        <begin position="26"/>
        <end position="30"/>
    </location>
    <ligand>
        <name>4-amino-2-methyl-5-(diphosphooxymethyl)pyrimidine</name>
        <dbReference type="ChEBI" id="CHEBI:57841"/>
    </ligand>
</feature>
<feature type="binding site" evidence="9">
    <location>
        <position position="99"/>
    </location>
    <ligand>
        <name>4-amino-2-methyl-5-(diphosphooxymethyl)pyrimidine</name>
        <dbReference type="ChEBI" id="CHEBI:57841"/>
    </ligand>
</feature>
<evidence type="ECO:0000256" key="8">
    <source>
        <dbReference type="ARBA" id="ARBA00047883"/>
    </source>
</evidence>
<dbReference type="GO" id="GO:0009228">
    <property type="term" value="P:thiamine biosynthetic process"/>
    <property type="evidence" value="ECO:0007669"/>
    <property type="project" value="UniProtKB-KW"/>
</dbReference>
<dbReference type="GO" id="GO:0004789">
    <property type="term" value="F:thiamine-phosphate diphosphorylase activity"/>
    <property type="evidence" value="ECO:0007669"/>
    <property type="project" value="UniProtKB-UniRule"/>
</dbReference>
<reference evidence="13" key="1">
    <citation type="submission" date="2021-04" db="EMBL/GenBank/DDBJ databases">
        <title>Isolation and polyphasic classification of algal microorganism.</title>
        <authorList>
            <person name="Wang S."/>
        </authorList>
    </citation>
    <scope>NUCLEOTIDE SEQUENCE</scope>
    <source>
        <strain evidence="13">720a</strain>
    </source>
</reference>
<dbReference type="EMBL" id="JAGSOT010000030">
    <property type="protein sequence ID" value="MBR7796623.1"/>
    <property type="molecule type" value="Genomic_DNA"/>
</dbReference>
<evidence type="ECO:0000256" key="11">
    <source>
        <dbReference type="RuleBase" id="RU004253"/>
    </source>
</evidence>
<comment type="catalytic activity">
    <reaction evidence="7 9 10">
        <text>2-(2-carboxy-4-methylthiazol-5-yl)ethyl phosphate + 4-amino-2-methyl-5-(diphosphooxymethyl)pyrimidine + 2 H(+) = thiamine phosphate + CO2 + diphosphate</text>
        <dbReference type="Rhea" id="RHEA:47848"/>
        <dbReference type="ChEBI" id="CHEBI:15378"/>
        <dbReference type="ChEBI" id="CHEBI:16526"/>
        <dbReference type="ChEBI" id="CHEBI:33019"/>
        <dbReference type="ChEBI" id="CHEBI:37575"/>
        <dbReference type="ChEBI" id="CHEBI:57841"/>
        <dbReference type="ChEBI" id="CHEBI:62890"/>
        <dbReference type="EC" id="2.5.1.3"/>
    </reaction>
</comment>
<evidence type="ECO:0000256" key="3">
    <source>
        <dbReference type="ARBA" id="ARBA00022723"/>
    </source>
</evidence>
<dbReference type="GO" id="GO:0005737">
    <property type="term" value="C:cytoplasm"/>
    <property type="evidence" value="ECO:0007669"/>
    <property type="project" value="TreeGrafter"/>
</dbReference>
<dbReference type="Proteomes" id="UP000675284">
    <property type="component" value="Unassembled WGS sequence"/>
</dbReference>
<dbReference type="FunFam" id="3.20.20.70:FF:000096">
    <property type="entry name" value="Thiamine-phosphate synthase"/>
    <property type="match status" value="1"/>
</dbReference>
<feature type="binding site" evidence="9">
    <location>
        <position position="62"/>
    </location>
    <ligand>
        <name>Mg(2+)</name>
        <dbReference type="ChEBI" id="CHEBI:18420"/>
    </ligand>
</feature>
<comment type="function">
    <text evidence="9">Condenses 4-methyl-5-(beta-hydroxyethyl)thiazole monophosphate (THZ-P) and 2-methyl-4-amino-5-hydroxymethyl pyrimidine pyrophosphate (HMP-PP) to form thiamine monophosphate (TMP).</text>
</comment>
<protein>
    <recommendedName>
        <fullName evidence="9">Thiamine-phosphate synthase</fullName>
        <shortName evidence="9">TP synthase</shortName>
        <shortName evidence="9">TPS</shortName>
        <ecNumber evidence="9">2.5.1.3</ecNumber>
    </recommendedName>
    <alternativeName>
        <fullName evidence="9">Thiamine-phosphate pyrophosphorylase</fullName>
        <shortName evidence="9">TMP pyrophosphorylase</shortName>
        <shortName evidence="9">TMP-PPase</shortName>
    </alternativeName>
</protein>
<comment type="pathway">
    <text evidence="1 9 11">Cofactor biosynthesis; thiamine diphosphate biosynthesis; thiamine phosphate from 4-amino-2-methyl-5-diphosphomethylpyrimidine and 4-methyl-5-(2-phosphoethyl)-thiazole: step 1/1.</text>
</comment>
<evidence type="ECO:0000313" key="13">
    <source>
        <dbReference type="EMBL" id="MBR7796623.1"/>
    </source>
</evidence>
<evidence type="ECO:0000256" key="5">
    <source>
        <dbReference type="ARBA" id="ARBA00022977"/>
    </source>
</evidence>
<feature type="binding site" evidence="9">
    <location>
        <begin position="125"/>
        <end position="127"/>
    </location>
    <ligand>
        <name>2-[(2R,5Z)-2-carboxy-4-methylthiazol-5(2H)-ylidene]ethyl phosphate</name>
        <dbReference type="ChEBI" id="CHEBI:62899"/>
    </ligand>
</feature>
<evidence type="ECO:0000256" key="9">
    <source>
        <dbReference type="HAMAP-Rule" id="MF_00097"/>
    </source>
</evidence>
<feature type="domain" description="Thiamine phosphate synthase/TenI" evidence="12">
    <location>
        <begin position="3"/>
        <end position="180"/>
    </location>
</feature>
<feature type="binding site" evidence="9">
    <location>
        <position position="61"/>
    </location>
    <ligand>
        <name>4-amino-2-methyl-5-(diphosphooxymethyl)pyrimidine</name>
        <dbReference type="ChEBI" id="CHEBI:57841"/>
    </ligand>
</feature>
<comment type="cofactor">
    <cofactor evidence="9">
        <name>Mg(2+)</name>
        <dbReference type="ChEBI" id="CHEBI:18420"/>
    </cofactor>
    <text evidence="9">Binds 1 Mg(2+) ion per subunit.</text>
</comment>
<dbReference type="InterPro" id="IPR036206">
    <property type="entry name" value="ThiamineP_synth_sf"/>
</dbReference>
<dbReference type="SUPFAM" id="SSF51391">
    <property type="entry name" value="Thiamin phosphate synthase"/>
    <property type="match status" value="1"/>
</dbReference>
<keyword evidence="14" id="KW-1185">Reference proteome</keyword>
<comment type="catalytic activity">
    <reaction evidence="6 9 10">
        <text>4-methyl-5-(2-phosphooxyethyl)-thiazole + 4-amino-2-methyl-5-(diphosphooxymethyl)pyrimidine + H(+) = thiamine phosphate + diphosphate</text>
        <dbReference type="Rhea" id="RHEA:22328"/>
        <dbReference type="ChEBI" id="CHEBI:15378"/>
        <dbReference type="ChEBI" id="CHEBI:33019"/>
        <dbReference type="ChEBI" id="CHEBI:37575"/>
        <dbReference type="ChEBI" id="CHEBI:57841"/>
        <dbReference type="ChEBI" id="CHEBI:58296"/>
        <dbReference type="EC" id="2.5.1.3"/>
    </reaction>
</comment>
<dbReference type="HAMAP" id="MF_00097">
    <property type="entry name" value="TMP_synthase"/>
    <property type="match status" value="1"/>
</dbReference>
<dbReference type="NCBIfam" id="TIGR00693">
    <property type="entry name" value="thiE"/>
    <property type="match status" value="1"/>
</dbReference>
<dbReference type="GO" id="GO:0009229">
    <property type="term" value="P:thiamine diphosphate biosynthetic process"/>
    <property type="evidence" value="ECO:0007669"/>
    <property type="project" value="UniProtKB-UniRule"/>
</dbReference>
<dbReference type="InterPro" id="IPR034291">
    <property type="entry name" value="TMP_synthase"/>
</dbReference>
<feature type="binding site" evidence="9">
    <location>
        <position position="81"/>
    </location>
    <ligand>
        <name>Mg(2+)</name>
        <dbReference type="ChEBI" id="CHEBI:18420"/>
    </ligand>
</feature>
<organism evidence="13 14">
    <name type="scientific">Virgibacillus salarius</name>
    <dbReference type="NCBI Taxonomy" id="447199"/>
    <lineage>
        <taxon>Bacteria</taxon>
        <taxon>Bacillati</taxon>
        <taxon>Bacillota</taxon>
        <taxon>Bacilli</taxon>
        <taxon>Bacillales</taxon>
        <taxon>Bacillaceae</taxon>
        <taxon>Virgibacillus</taxon>
    </lineage>
</organism>
<dbReference type="Gene3D" id="3.20.20.70">
    <property type="entry name" value="Aldolase class I"/>
    <property type="match status" value="1"/>
</dbReference>
<gene>
    <name evidence="9" type="primary">thiE</name>
    <name evidence="13" type="ORF">KCX74_11295</name>
</gene>
<keyword evidence="3 9" id="KW-0479">Metal-binding</keyword>
<feature type="binding site" evidence="9">
    <location>
        <position position="128"/>
    </location>
    <ligand>
        <name>4-amino-2-methyl-5-(diphosphooxymethyl)pyrimidine</name>
        <dbReference type="ChEBI" id="CHEBI:57841"/>
    </ligand>
</feature>
<name>A0A941IAF0_9BACI</name>
<dbReference type="AlphaFoldDB" id="A0A941IAF0"/>
<feature type="binding site" evidence="9">
    <location>
        <begin position="177"/>
        <end position="178"/>
    </location>
    <ligand>
        <name>2-[(2R,5Z)-2-carboxy-4-methylthiazol-5(2H)-ylidene]ethyl phosphate</name>
        <dbReference type="ChEBI" id="CHEBI:62899"/>
    </ligand>
</feature>
<keyword evidence="2 9" id="KW-0808">Transferase</keyword>
<dbReference type="PANTHER" id="PTHR20857">
    <property type="entry name" value="THIAMINE-PHOSPHATE PYROPHOSPHORYLASE"/>
    <property type="match status" value="1"/>
</dbReference>
<keyword evidence="5 9" id="KW-0784">Thiamine biosynthesis</keyword>
<evidence type="ECO:0000256" key="4">
    <source>
        <dbReference type="ARBA" id="ARBA00022842"/>
    </source>
</evidence>
<dbReference type="EC" id="2.5.1.3" evidence="9"/>
<keyword evidence="4 9" id="KW-0460">Magnesium</keyword>
<evidence type="ECO:0000256" key="2">
    <source>
        <dbReference type="ARBA" id="ARBA00022679"/>
    </source>
</evidence>
<accession>A0A941IAF0</accession>
<comment type="catalytic activity">
    <reaction evidence="8 9 10">
        <text>2-[(2R,5Z)-2-carboxy-4-methylthiazol-5(2H)-ylidene]ethyl phosphate + 4-amino-2-methyl-5-(diphosphooxymethyl)pyrimidine + 2 H(+) = thiamine phosphate + CO2 + diphosphate</text>
        <dbReference type="Rhea" id="RHEA:47844"/>
        <dbReference type="ChEBI" id="CHEBI:15378"/>
        <dbReference type="ChEBI" id="CHEBI:16526"/>
        <dbReference type="ChEBI" id="CHEBI:33019"/>
        <dbReference type="ChEBI" id="CHEBI:37575"/>
        <dbReference type="ChEBI" id="CHEBI:57841"/>
        <dbReference type="ChEBI" id="CHEBI:62899"/>
        <dbReference type="EC" id="2.5.1.3"/>
    </reaction>
</comment>
<dbReference type="Pfam" id="PF02581">
    <property type="entry name" value="TMP-TENI"/>
    <property type="match status" value="1"/>
</dbReference>
<sequence length="193" mass="20837">MGSQNCHNDPKHILEQAVKAGITAFQFREKGNGSLTGYKKFILGKQLRNICQNYRIPFFVNDDIELAEILDADGIHVGQDDVSALELRRRFPNKWVGLSVSNKTELVNSPISSVDYLGVGPIFSTTTKEDAKSAIGPNWIKDIKQAYPSLPIVGIGGITTDNAASVIQAGADGVAIISAITLAEDINKAVLQL</sequence>
<dbReference type="InterPro" id="IPR013785">
    <property type="entry name" value="Aldolase_TIM"/>
</dbReference>
<comment type="caution">
    <text evidence="13">The sequence shown here is derived from an EMBL/GenBank/DDBJ whole genome shotgun (WGS) entry which is preliminary data.</text>
</comment>
<proteinExistence type="inferred from homology"/>
<dbReference type="InterPro" id="IPR022998">
    <property type="entry name" value="ThiamineP_synth_TenI"/>
</dbReference>
<evidence type="ECO:0000256" key="7">
    <source>
        <dbReference type="ARBA" id="ARBA00047851"/>
    </source>
</evidence>
<feature type="binding site" evidence="9">
    <location>
        <position position="157"/>
    </location>
    <ligand>
        <name>2-[(2R,5Z)-2-carboxy-4-methylthiazol-5(2H)-ylidene]ethyl phosphate</name>
        <dbReference type="ChEBI" id="CHEBI:62899"/>
    </ligand>
</feature>
<evidence type="ECO:0000256" key="10">
    <source>
        <dbReference type="RuleBase" id="RU003826"/>
    </source>
</evidence>
<evidence type="ECO:0000313" key="14">
    <source>
        <dbReference type="Proteomes" id="UP000675284"/>
    </source>
</evidence>
<dbReference type="PANTHER" id="PTHR20857:SF15">
    <property type="entry name" value="THIAMINE-PHOSPHATE SYNTHASE"/>
    <property type="match status" value="1"/>
</dbReference>